<dbReference type="PATRIC" id="fig|1235787.3.peg.3004"/>
<gene>
    <name evidence="1" type="ORF">C801_02961</name>
</gene>
<dbReference type="RefSeq" id="WP_016273814.1">
    <property type="nucleotide sequence ID" value="NZ_KE159487.1"/>
</dbReference>
<dbReference type="HOGENOM" id="CLU_169453_0_0_10"/>
<evidence type="ECO:0008006" key="3">
    <source>
        <dbReference type="Google" id="ProtNLM"/>
    </source>
</evidence>
<protein>
    <recommendedName>
        <fullName evidence="3">Mor transcription activator domain-containing protein</fullName>
    </recommendedName>
</protein>
<evidence type="ECO:0000313" key="2">
    <source>
        <dbReference type="Proteomes" id="UP000014212"/>
    </source>
</evidence>
<dbReference type="Proteomes" id="UP000014212">
    <property type="component" value="Unassembled WGS sequence"/>
</dbReference>
<sequence length="80" mass="9494">MKIFEILNFHRELLNRLYASGVRLEDTRYIDLYADYSRMLADGEKVSYIVVLLAEKYAVSERKVYSLIKRFQNDCIPRAV</sequence>
<dbReference type="EMBL" id="ASSO01000009">
    <property type="protein sequence ID" value="EOS07184.1"/>
    <property type="molecule type" value="Genomic_DNA"/>
</dbReference>
<accession>R9HTK4</accession>
<proteinExistence type="predicted"/>
<organism evidence="1 2">
    <name type="scientific">Bacteroides uniformis dnLKV2</name>
    <dbReference type="NCBI Taxonomy" id="1235787"/>
    <lineage>
        <taxon>Bacteria</taxon>
        <taxon>Pseudomonadati</taxon>
        <taxon>Bacteroidota</taxon>
        <taxon>Bacteroidia</taxon>
        <taxon>Bacteroidales</taxon>
        <taxon>Bacteroidaceae</taxon>
        <taxon>Bacteroides</taxon>
    </lineage>
</organism>
<dbReference type="AlphaFoldDB" id="R9HTK4"/>
<comment type="caution">
    <text evidence="1">The sequence shown here is derived from an EMBL/GenBank/DDBJ whole genome shotgun (WGS) entry which is preliminary data.</text>
</comment>
<reference evidence="1 2" key="1">
    <citation type="submission" date="2013-04" db="EMBL/GenBank/DDBJ databases">
        <title>The Genome Sequence of Bacteroides uniformis dnLKV2.</title>
        <authorList>
            <consortium name="The Broad Institute Genomics Platform"/>
            <consortium name="The Broad Institute Genome Sequencing Center for Infectious Disease"/>
            <person name="Earl A."/>
            <person name="Xavier R."/>
            <person name="Kuhn K."/>
            <person name="Stappenbeck T."/>
            <person name="Walker B."/>
            <person name="Young S."/>
            <person name="Zeng Q."/>
            <person name="Gargeya S."/>
            <person name="Fitzgerald M."/>
            <person name="Haas B."/>
            <person name="Abouelleil A."/>
            <person name="Allen A.W."/>
            <person name="Alvarado L."/>
            <person name="Arachchi H.M."/>
            <person name="Berlin A.M."/>
            <person name="Chapman S.B."/>
            <person name="Gainer-Dewar J."/>
            <person name="Goldberg J."/>
            <person name="Griggs A."/>
            <person name="Gujja S."/>
            <person name="Hansen M."/>
            <person name="Howarth C."/>
            <person name="Imamovic A."/>
            <person name="Ireland A."/>
            <person name="Larimer J."/>
            <person name="McCowan C."/>
            <person name="Murphy C."/>
            <person name="Pearson M."/>
            <person name="Poon T.W."/>
            <person name="Priest M."/>
            <person name="Roberts A."/>
            <person name="Saif S."/>
            <person name="Shea T."/>
            <person name="Sisk P."/>
            <person name="Sykes S."/>
            <person name="Wortman J."/>
            <person name="Nusbaum C."/>
            <person name="Birren B."/>
        </authorList>
    </citation>
    <scope>NUCLEOTIDE SEQUENCE [LARGE SCALE GENOMIC DNA]</scope>
    <source>
        <strain evidence="2">dnLKV2</strain>
    </source>
</reference>
<name>R9HTK4_BACUN</name>
<evidence type="ECO:0000313" key="1">
    <source>
        <dbReference type="EMBL" id="EOS07184.1"/>
    </source>
</evidence>